<evidence type="ECO:0000313" key="1">
    <source>
        <dbReference type="EMBL" id="KAK2848166.1"/>
    </source>
</evidence>
<sequence length="72" mass="7822">MSHSFSEGTSGPMKTDNTIVVSYINRQGHTLPSAASVGKEADCDTLSLNPSWPSEILRNAEMNNGHLNNHPR</sequence>
<comment type="caution">
    <text evidence="1">The sequence shown here is derived from an EMBL/GenBank/DDBJ whole genome shotgun (WGS) entry which is preliminary data.</text>
</comment>
<evidence type="ECO:0000313" key="2">
    <source>
        <dbReference type="Proteomes" id="UP001187315"/>
    </source>
</evidence>
<keyword evidence="2" id="KW-1185">Reference proteome</keyword>
<protein>
    <submittedName>
        <fullName evidence="1">Uncharacterized protein</fullName>
    </submittedName>
</protein>
<dbReference type="AlphaFoldDB" id="A0AA88N4G8"/>
<dbReference type="Proteomes" id="UP001187315">
    <property type="component" value="Unassembled WGS sequence"/>
</dbReference>
<reference evidence="1" key="1">
    <citation type="submission" date="2023-08" db="EMBL/GenBank/DDBJ databases">
        <title>Pelteobagrus vachellii genome.</title>
        <authorList>
            <person name="Liu H."/>
        </authorList>
    </citation>
    <scope>NUCLEOTIDE SEQUENCE</scope>
    <source>
        <strain evidence="1">PRFRI_2022a</strain>
        <tissue evidence="1">Muscle</tissue>
    </source>
</reference>
<organism evidence="1 2">
    <name type="scientific">Tachysurus vachellii</name>
    <name type="common">Darkbarbel catfish</name>
    <name type="synonym">Pelteobagrus vachellii</name>
    <dbReference type="NCBI Taxonomy" id="175792"/>
    <lineage>
        <taxon>Eukaryota</taxon>
        <taxon>Metazoa</taxon>
        <taxon>Chordata</taxon>
        <taxon>Craniata</taxon>
        <taxon>Vertebrata</taxon>
        <taxon>Euteleostomi</taxon>
        <taxon>Actinopterygii</taxon>
        <taxon>Neopterygii</taxon>
        <taxon>Teleostei</taxon>
        <taxon>Ostariophysi</taxon>
        <taxon>Siluriformes</taxon>
        <taxon>Bagridae</taxon>
        <taxon>Tachysurus</taxon>
    </lineage>
</organism>
<gene>
    <name evidence="1" type="ORF">Q7C36_009848</name>
</gene>
<accession>A0AA88N4G8</accession>
<proteinExistence type="predicted"/>
<dbReference type="EMBL" id="JAVHJS010000009">
    <property type="protein sequence ID" value="KAK2848166.1"/>
    <property type="molecule type" value="Genomic_DNA"/>
</dbReference>
<name>A0AA88N4G8_TACVA</name>